<dbReference type="OrthoDB" id="9812787at2"/>
<dbReference type="SUPFAM" id="SSF55174">
    <property type="entry name" value="Alpha-L RNA-binding motif"/>
    <property type="match status" value="1"/>
</dbReference>
<keyword evidence="4" id="KW-1185">Reference proteome</keyword>
<dbReference type="Gene3D" id="3.30.1370.160">
    <property type="match status" value="1"/>
</dbReference>
<reference evidence="3 4" key="1">
    <citation type="journal article" date="2015" name="Genome Announc.">
        <title>Expanding the biotechnology potential of lactobacilli through comparative genomics of 213 strains and associated genera.</title>
        <authorList>
            <person name="Sun Z."/>
            <person name="Harris H.M."/>
            <person name="McCann A."/>
            <person name="Guo C."/>
            <person name="Argimon S."/>
            <person name="Zhang W."/>
            <person name="Yang X."/>
            <person name="Jeffery I.B."/>
            <person name="Cooney J.C."/>
            <person name="Kagawa T.F."/>
            <person name="Liu W."/>
            <person name="Song Y."/>
            <person name="Salvetti E."/>
            <person name="Wrobel A."/>
            <person name="Rasinkangas P."/>
            <person name="Parkhill J."/>
            <person name="Rea M.C."/>
            <person name="O'Sullivan O."/>
            <person name="Ritari J."/>
            <person name="Douillard F.P."/>
            <person name="Paul Ross R."/>
            <person name="Yang R."/>
            <person name="Briner A.E."/>
            <person name="Felis G.E."/>
            <person name="de Vos W.M."/>
            <person name="Barrangou R."/>
            <person name="Klaenhammer T.R."/>
            <person name="Caufield P.W."/>
            <person name="Cui Y."/>
            <person name="Zhang H."/>
            <person name="O'Toole P.W."/>
        </authorList>
    </citation>
    <scope>NUCLEOTIDE SEQUENCE [LARGE SCALE GENOMIC DNA]</scope>
    <source>
        <strain evidence="3 4">DSM 6035</strain>
    </source>
</reference>
<organism evidence="3 4">
    <name type="scientific">Limosilactobacillus panis DSM 6035</name>
    <dbReference type="NCBI Taxonomy" id="1423782"/>
    <lineage>
        <taxon>Bacteria</taxon>
        <taxon>Bacillati</taxon>
        <taxon>Bacillota</taxon>
        <taxon>Bacilli</taxon>
        <taxon>Lactobacillales</taxon>
        <taxon>Lactobacillaceae</taxon>
        <taxon>Limosilactobacillus</taxon>
    </lineage>
</organism>
<accession>A0A0R1X2Y8</accession>
<dbReference type="Pfam" id="PF01479">
    <property type="entry name" value="S4"/>
    <property type="match status" value="1"/>
</dbReference>
<evidence type="ECO:0000256" key="1">
    <source>
        <dbReference type="PROSITE-ProRule" id="PRU00182"/>
    </source>
</evidence>
<dbReference type="Proteomes" id="UP000051412">
    <property type="component" value="Unassembled WGS sequence"/>
</dbReference>
<protein>
    <submittedName>
        <fullName evidence="3">S4 domain-containing protein YlmH</fullName>
    </submittedName>
</protein>
<evidence type="ECO:0000313" key="4">
    <source>
        <dbReference type="Proteomes" id="UP000051412"/>
    </source>
</evidence>
<dbReference type="PROSITE" id="PS50889">
    <property type="entry name" value="S4"/>
    <property type="match status" value="1"/>
</dbReference>
<dbReference type="InterPro" id="IPR036986">
    <property type="entry name" value="S4_RNA-bd_sf"/>
</dbReference>
<dbReference type="SMART" id="SM00363">
    <property type="entry name" value="S4"/>
    <property type="match status" value="1"/>
</dbReference>
<dbReference type="Gene3D" id="3.30.70.330">
    <property type="match status" value="1"/>
</dbReference>
<feature type="domain" description="RNA-binding S4" evidence="2">
    <location>
        <begin position="186"/>
        <end position="248"/>
    </location>
</feature>
<dbReference type="CDD" id="cd00165">
    <property type="entry name" value="S4"/>
    <property type="match status" value="1"/>
</dbReference>
<dbReference type="InterPro" id="IPR040591">
    <property type="entry name" value="RqcP2_RBD"/>
</dbReference>
<dbReference type="InterPro" id="IPR048443">
    <property type="entry name" value="RqcP2_N"/>
</dbReference>
<dbReference type="STRING" id="1423782.FD32_GL001452"/>
<dbReference type="EMBL" id="AZGM01000150">
    <property type="protein sequence ID" value="KRM24682.1"/>
    <property type="molecule type" value="Genomic_DNA"/>
</dbReference>
<evidence type="ECO:0000313" key="3">
    <source>
        <dbReference type="EMBL" id="KRM24682.1"/>
    </source>
</evidence>
<evidence type="ECO:0000259" key="2">
    <source>
        <dbReference type="SMART" id="SM00363"/>
    </source>
</evidence>
<dbReference type="PANTHER" id="PTHR13633:SF3">
    <property type="entry name" value="MITOCHONDRIAL TRANSCRIPTION RESCUE FACTOR 1"/>
    <property type="match status" value="1"/>
</dbReference>
<dbReference type="RefSeq" id="WP_047767502.1">
    <property type="nucleotide sequence ID" value="NZ_AZGM01000150.1"/>
</dbReference>
<proteinExistence type="predicted"/>
<dbReference type="Pfam" id="PF17774">
    <property type="entry name" value="YlmH_RBD"/>
    <property type="match status" value="1"/>
</dbReference>
<gene>
    <name evidence="3" type="ORF">FD32_GL001452</name>
</gene>
<dbReference type="InterPro" id="IPR002942">
    <property type="entry name" value="S4_RNA-bd"/>
</dbReference>
<sequence>MAEENIKQHFRPNEGPFIDQVADWISTTIVQYRPVLTSFLNPRQRYIAQTMANRHDDQVKVVSNGGWKGAEMQRLLFYPPYYEPQDSDFDLQVLEVDYPTKFVELHHRQIMGTLIGEGMERSVFGDILGDQGRWQVVVTTSMAQYLRTSVHHVGRAKVKWLSVNDPAAVLTPVEDWEAVATTVTSLRLDSIVAAGFNYSRNRAKTLIEHGMVRLNWEDVTRPDEQVVVHDLISVRHAGRLRLDEDDGKTRKGKDKIKLSVVHA</sequence>
<dbReference type="PATRIC" id="fig|1423782.4.peg.1509"/>
<comment type="caution">
    <text evidence="3">The sequence shown here is derived from an EMBL/GenBank/DDBJ whole genome shotgun (WGS) entry which is preliminary data.</text>
</comment>
<dbReference type="Pfam" id="PF21278">
    <property type="entry name" value="YlmH_1st"/>
    <property type="match status" value="1"/>
</dbReference>
<dbReference type="Gene3D" id="3.10.290.10">
    <property type="entry name" value="RNA-binding S4 domain"/>
    <property type="match status" value="1"/>
</dbReference>
<name>A0A0R1X2Y8_9LACO</name>
<dbReference type="AlphaFoldDB" id="A0A0R1X2Y8"/>
<keyword evidence="1" id="KW-0694">RNA-binding</keyword>
<dbReference type="GO" id="GO:0003723">
    <property type="term" value="F:RNA binding"/>
    <property type="evidence" value="ECO:0007669"/>
    <property type="project" value="UniProtKB-KW"/>
</dbReference>
<dbReference type="InterPro" id="IPR012677">
    <property type="entry name" value="Nucleotide-bd_a/b_plait_sf"/>
</dbReference>
<dbReference type="PANTHER" id="PTHR13633">
    <property type="entry name" value="MITOCHONDRIAL TRANSCRIPTION RESCUE FACTOR 1"/>
    <property type="match status" value="1"/>
</dbReference>